<keyword evidence="1" id="KW-0812">Transmembrane</keyword>
<proteinExistence type="predicted"/>
<keyword evidence="1" id="KW-0472">Membrane</keyword>
<accession>A0A1M7FU48</accession>
<dbReference type="Proteomes" id="UP000189935">
    <property type="component" value="Chromosome I"/>
</dbReference>
<protein>
    <submittedName>
        <fullName evidence="2">VanZ like family protein</fullName>
    </submittedName>
</protein>
<dbReference type="EMBL" id="LT670844">
    <property type="protein sequence ID" value="SHM07435.1"/>
    <property type="molecule type" value="Genomic_DNA"/>
</dbReference>
<gene>
    <name evidence="2" type="ORF">SAMN05444159_7602</name>
</gene>
<name>A0A1M7FU48_9BRAD</name>
<feature type="transmembrane region" description="Helical" evidence="1">
    <location>
        <begin position="59"/>
        <end position="80"/>
    </location>
</feature>
<dbReference type="AlphaFoldDB" id="A0A1M7FU48"/>
<evidence type="ECO:0000256" key="1">
    <source>
        <dbReference type="SAM" id="Phobius"/>
    </source>
</evidence>
<keyword evidence="1" id="KW-1133">Transmembrane helix</keyword>
<dbReference type="RefSeq" id="WP_079544561.1">
    <property type="nucleotide sequence ID" value="NZ_LT670844.1"/>
</dbReference>
<evidence type="ECO:0000313" key="3">
    <source>
        <dbReference type="Proteomes" id="UP000189935"/>
    </source>
</evidence>
<sequence length="116" mass="12685">MSTGLTRAIAWLYAAALVFLTLGSPRYRFETVLPHNLEHLVAFSISGLLFSIGYRSRPLLAPLAGVGFVAALEVLQIWVAGRHARWIDFAMDALGFCIGVGVDLIVSRVRDQLTAQ</sequence>
<dbReference type="OrthoDB" id="8101133at2"/>
<evidence type="ECO:0000313" key="2">
    <source>
        <dbReference type="EMBL" id="SHM07435.1"/>
    </source>
</evidence>
<reference evidence="2 3" key="1">
    <citation type="submission" date="2016-11" db="EMBL/GenBank/DDBJ databases">
        <authorList>
            <person name="Jaros S."/>
            <person name="Januszkiewicz K."/>
            <person name="Wedrychowicz H."/>
        </authorList>
    </citation>
    <scope>NUCLEOTIDE SEQUENCE [LARGE SCALE GENOMIC DNA]</scope>
    <source>
        <strain evidence="2 3">GAS499</strain>
    </source>
</reference>
<organism evidence="2 3">
    <name type="scientific">Bradyrhizobium lablabi</name>
    <dbReference type="NCBI Taxonomy" id="722472"/>
    <lineage>
        <taxon>Bacteria</taxon>
        <taxon>Pseudomonadati</taxon>
        <taxon>Pseudomonadota</taxon>
        <taxon>Alphaproteobacteria</taxon>
        <taxon>Hyphomicrobiales</taxon>
        <taxon>Nitrobacteraceae</taxon>
        <taxon>Bradyrhizobium</taxon>
    </lineage>
</organism>